<reference evidence="2 3" key="1">
    <citation type="submission" date="2019-06" db="EMBL/GenBank/DDBJ databases">
        <title>Comparative genomics and metabolomics analyses of clavulanic acid producing Streptomyces species provides insight into specialized metabolism and evolution of beta-lactam biosynthetic gene clusters.</title>
        <authorList>
            <person name="Moore M.A."/>
            <person name="Cruz-Morales P."/>
            <person name="Barona Gomez F."/>
            <person name="Kapil T."/>
        </authorList>
    </citation>
    <scope>NUCLEOTIDE SEQUENCE [LARGE SCALE GENOMIC DNA]</scope>
    <source>
        <strain evidence="2 3">T-272</strain>
    </source>
</reference>
<accession>A0ABW9NNN5</accession>
<dbReference type="PANTHER" id="PTHR45527">
    <property type="entry name" value="NONRIBOSOMAL PEPTIDE SYNTHETASE"/>
    <property type="match status" value="1"/>
</dbReference>
<dbReference type="Gene3D" id="3.30.559.30">
    <property type="entry name" value="Nonribosomal peptide synthetase, condensation domain"/>
    <property type="match status" value="1"/>
</dbReference>
<sequence>MTIPLSFNQEFLCMFDQGDEEGPFGPRYNIVGGWRLYGKTDADALRRALDDVVVRHEGLRTSIVRDADAPHQEILAPGPVDLEIRELPAEPADRDRRAEELLIDVEGGRYGVTDPPLLRAVLGRFDDQDAVLVLVVHHTAADEVSMQLIIRDLAALYAGHTGHQPPPLPEVTQFQDFARWERERFAPDSAPAAKARAYWREQLAGGAITGVPTDHLKSAGIEKTTAVHRFQIGAELTAATVALARSTRSTAFMVLLAAYQVFLSERTGVTDVAVPTMASGRGPRRFENTVGAFFNFVPLRTDTAGCATFRQMVERTRTTCFRAYAHELPFGQVVAEAPEVAAPFAADDLGVFAFQVFQFPPVEREPAGDLAYSEIRRRVLSQAVSTDIPDGAMLQLAVDAAAGEMVGHLGYNTNIYREDSMAEMAAAFADSLRTTVAAPDAPLRTTVAAPDDAPLRRG</sequence>
<evidence type="ECO:0000313" key="3">
    <source>
        <dbReference type="Proteomes" id="UP000460558"/>
    </source>
</evidence>
<comment type="caution">
    <text evidence="2">The sequence shown here is derived from an EMBL/GenBank/DDBJ whole genome shotgun (WGS) entry which is preliminary data.</text>
</comment>
<keyword evidence="3" id="KW-1185">Reference proteome</keyword>
<proteinExistence type="predicted"/>
<dbReference type="InterPro" id="IPR023213">
    <property type="entry name" value="CAT-like_dom_sf"/>
</dbReference>
<dbReference type="RefSeq" id="WP_153480989.1">
    <property type="nucleotide sequence ID" value="NZ_VDEQ01000034.1"/>
</dbReference>
<dbReference type="EMBL" id="VDEQ01000034">
    <property type="protein sequence ID" value="MQS34781.1"/>
    <property type="molecule type" value="Genomic_DNA"/>
</dbReference>
<gene>
    <name evidence="2" type="ORF">FFZ77_03845</name>
</gene>
<dbReference type="PANTHER" id="PTHR45527:SF1">
    <property type="entry name" value="FATTY ACID SYNTHASE"/>
    <property type="match status" value="1"/>
</dbReference>
<dbReference type="Pfam" id="PF00668">
    <property type="entry name" value="Condensation"/>
    <property type="match status" value="1"/>
</dbReference>
<dbReference type="Proteomes" id="UP000460558">
    <property type="component" value="Unassembled WGS sequence"/>
</dbReference>
<organism evidence="2 3">
    <name type="scientific">Streptomyces katsurahamanus</name>
    <dbReference type="NCBI Taxonomy" id="2577098"/>
    <lineage>
        <taxon>Bacteria</taxon>
        <taxon>Bacillati</taxon>
        <taxon>Actinomycetota</taxon>
        <taxon>Actinomycetes</taxon>
        <taxon>Kitasatosporales</taxon>
        <taxon>Streptomycetaceae</taxon>
        <taxon>Streptomyces</taxon>
    </lineage>
</organism>
<feature type="domain" description="Condensation" evidence="1">
    <location>
        <begin position="3"/>
        <end position="451"/>
    </location>
</feature>
<protein>
    <recommendedName>
        <fullName evidence="1">Condensation domain-containing protein</fullName>
    </recommendedName>
</protein>
<dbReference type="SUPFAM" id="SSF52777">
    <property type="entry name" value="CoA-dependent acyltransferases"/>
    <property type="match status" value="2"/>
</dbReference>
<dbReference type="Gene3D" id="3.30.559.10">
    <property type="entry name" value="Chloramphenicol acetyltransferase-like domain"/>
    <property type="match status" value="1"/>
</dbReference>
<evidence type="ECO:0000259" key="1">
    <source>
        <dbReference type="Pfam" id="PF00668"/>
    </source>
</evidence>
<name>A0ABW9NNN5_9ACTN</name>
<dbReference type="InterPro" id="IPR001242">
    <property type="entry name" value="Condensation_dom"/>
</dbReference>
<evidence type="ECO:0000313" key="2">
    <source>
        <dbReference type="EMBL" id="MQS34781.1"/>
    </source>
</evidence>